<dbReference type="AlphaFoldDB" id="A0A140ST68"/>
<dbReference type="PATRIC" id="fig|1157951.4.peg.3976"/>
<sequence length="110" mass="12070">MRKVISVSAIALVSALTASSAFAAKTDIYKCEDQKIRVSFPDENTAVMLYSDELIVLKSAPAANGARYVGENMQLWSHGKNEFNLATISEDDVVNNRITDDKGRTCKLVK</sequence>
<dbReference type="KEGG" id="psi:S70_19765"/>
<feature type="signal peptide" evidence="5">
    <location>
        <begin position="1"/>
        <end position="23"/>
    </location>
</feature>
<keyword evidence="1 5" id="KW-0732">Signal</keyword>
<accession>A0A140ST68</accession>
<evidence type="ECO:0000256" key="5">
    <source>
        <dbReference type="SAM" id="SignalP"/>
    </source>
</evidence>
<keyword evidence="4" id="KW-0449">Lipoprotein</keyword>
<dbReference type="Gene3D" id="2.40.128.200">
    <property type="match status" value="1"/>
</dbReference>
<dbReference type="InterPro" id="IPR018660">
    <property type="entry name" value="MliC"/>
</dbReference>
<keyword evidence="2" id="KW-0472">Membrane</keyword>
<gene>
    <name evidence="7" type="ordered locus">S70_19765</name>
</gene>
<dbReference type="SUPFAM" id="SSF141488">
    <property type="entry name" value="YdhA-like"/>
    <property type="match status" value="1"/>
</dbReference>
<evidence type="ECO:0000259" key="6">
    <source>
        <dbReference type="Pfam" id="PF09864"/>
    </source>
</evidence>
<dbReference type="GeneID" id="93519528"/>
<dbReference type="InterPro" id="IPR036328">
    <property type="entry name" value="MliC_sf"/>
</dbReference>
<feature type="domain" description="C-type lysozyme inhibitor" evidence="6">
    <location>
        <begin position="29"/>
        <end position="82"/>
    </location>
</feature>
<dbReference type="RefSeq" id="WP_014658242.1">
    <property type="nucleotide sequence ID" value="NC_017731.1"/>
</dbReference>
<evidence type="ECO:0000256" key="1">
    <source>
        <dbReference type="ARBA" id="ARBA00022729"/>
    </source>
</evidence>
<dbReference type="EMBL" id="CP003488">
    <property type="protein sequence ID" value="AFH95746.1"/>
    <property type="molecule type" value="Genomic_DNA"/>
</dbReference>
<dbReference type="OrthoDB" id="26727at2"/>
<reference evidence="8" key="2">
    <citation type="submission" date="2012-04" db="EMBL/GenBank/DDBJ databases">
        <title>Complete genome sequence of Providencia stuartii clinical isolate MRSN 2154.</title>
        <authorList>
            <person name="Clifford R.J."/>
            <person name="Hang J."/>
            <person name="Riley M.C."/>
            <person name="Onmus-Leone F."/>
            <person name="Kuschner R.A."/>
            <person name="Lesho E.P."/>
            <person name="Waterman P.E."/>
        </authorList>
    </citation>
    <scope>NUCLEOTIDE SEQUENCE [LARGE SCALE GENOMIC DNA]</scope>
    <source>
        <strain evidence="8">MRSN 2154</strain>
    </source>
</reference>
<evidence type="ECO:0000313" key="8">
    <source>
        <dbReference type="Proteomes" id="UP000005012"/>
    </source>
</evidence>
<evidence type="ECO:0000256" key="4">
    <source>
        <dbReference type="ARBA" id="ARBA00023288"/>
    </source>
</evidence>
<dbReference type="Pfam" id="PF09864">
    <property type="entry name" value="MliC"/>
    <property type="match status" value="1"/>
</dbReference>
<dbReference type="Proteomes" id="UP000005012">
    <property type="component" value="Chromosome"/>
</dbReference>
<reference evidence="7 8" key="1">
    <citation type="journal article" date="2012" name="J. Bacteriol.">
        <title>Complete Genome Sequence of Providencia stuartii Clinical Isolate MRSN 2154.</title>
        <authorList>
            <person name="Clifford R.J."/>
            <person name="Hang J."/>
            <person name="Riley M.C."/>
            <person name="Onmus-Leone F."/>
            <person name="Kuschner R.A."/>
            <person name="Lesho E.P."/>
            <person name="Waterman P.E."/>
        </authorList>
    </citation>
    <scope>NUCLEOTIDE SEQUENCE [LARGE SCALE GENOMIC DNA]</scope>
    <source>
        <strain evidence="7 8">MRSN 2154</strain>
    </source>
</reference>
<evidence type="ECO:0000256" key="3">
    <source>
        <dbReference type="ARBA" id="ARBA00023139"/>
    </source>
</evidence>
<dbReference type="HOGENOM" id="CLU_2168111_0_0_6"/>
<feature type="chain" id="PRO_5007305251" description="C-type lysozyme inhibitor domain-containing protein" evidence="5">
    <location>
        <begin position="24"/>
        <end position="110"/>
    </location>
</feature>
<organism evidence="7 8">
    <name type="scientific">Providencia stuartii (strain MRSN 2154)</name>
    <dbReference type="NCBI Taxonomy" id="1157951"/>
    <lineage>
        <taxon>Bacteria</taxon>
        <taxon>Pseudomonadati</taxon>
        <taxon>Pseudomonadota</taxon>
        <taxon>Gammaproteobacteria</taxon>
        <taxon>Enterobacterales</taxon>
        <taxon>Morganellaceae</taxon>
        <taxon>Providencia</taxon>
    </lineage>
</organism>
<protein>
    <recommendedName>
        <fullName evidence="6">C-type lysozyme inhibitor domain-containing protein</fullName>
    </recommendedName>
</protein>
<evidence type="ECO:0000313" key="7">
    <source>
        <dbReference type="EMBL" id="AFH95746.1"/>
    </source>
</evidence>
<keyword evidence="3" id="KW-0564">Palmitate</keyword>
<name>A0A140ST68_PROSM</name>
<proteinExistence type="predicted"/>
<evidence type="ECO:0000256" key="2">
    <source>
        <dbReference type="ARBA" id="ARBA00023136"/>
    </source>
</evidence>